<dbReference type="Ensembl" id="ENSSORT00005009572.1">
    <property type="protein sequence ID" value="ENSSORP00005009266.1"/>
    <property type="gene ID" value="ENSSORG00005005074.1"/>
</dbReference>
<reference evidence="12" key="2">
    <citation type="submission" date="2025-08" db="UniProtKB">
        <authorList>
            <consortium name="Ensembl"/>
        </authorList>
    </citation>
    <scope>IDENTIFICATION</scope>
</reference>
<sequence>SKVLKRQQRMNNPPIVYMGTWGHSEPSERMIGGLCWGGELLKSQIKREEQDHLKLGASGFSKVGLLLNGFILWFYFCQSQRSSSTIMVYLKNLVAADFLLSLCLPFSIVNLTTTSNLTIRLVHCKFGIAIFYLNMYASILFMAHIAYNRYLKIIHPFKTHFLQTVRAAHIISIVTWVFLLTVLSIYVCASFITQKNLTSIPYSCEELHNKNVIVLHRVIHSSILVAFLSVLIFMLYVYCHTSHEVSLAQQSQLTSSSPDKLAKSRRNMMVLIIVFCICFIPFHLVHVPYIFLECSQGTVLFLLEELTRVFSVLNICLDPFTYFIFSKDLREQLKNVLQRDKPTPNNESGSS</sequence>
<keyword evidence="13" id="KW-1185">Reference proteome</keyword>
<dbReference type="InParanoid" id="A0A672YX04"/>
<evidence type="ECO:0000256" key="10">
    <source>
        <dbReference type="SAM" id="Phobius"/>
    </source>
</evidence>
<accession>A0A672YX04</accession>
<dbReference type="PANTHER" id="PTHR24233">
    <property type="entry name" value="P2Y PURINOCEPTOR-RELATED G-PROTEIN COUPLED RECEPTOR"/>
    <property type="match status" value="1"/>
</dbReference>
<dbReference type="InterPro" id="IPR000276">
    <property type="entry name" value="GPCR_Rhodpsn"/>
</dbReference>
<evidence type="ECO:0000256" key="1">
    <source>
        <dbReference type="ARBA" id="ARBA00004651"/>
    </source>
</evidence>
<evidence type="ECO:0000259" key="11">
    <source>
        <dbReference type="PROSITE" id="PS50262"/>
    </source>
</evidence>
<proteinExistence type="inferred from homology"/>
<dbReference type="Gene3D" id="1.20.1070.10">
    <property type="entry name" value="Rhodopsin 7-helix transmembrane proteins"/>
    <property type="match status" value="1"/>
</dbReference>
<evidence type="ECO:0000256" key="5">
    <source>
        <dbReference type="ARBA" id="ARBA00023040"/>
    </source>
</evidence>
<reference evidence="12" key="3">
    <citation type="submission" date="2025-09" db="UniProtKB">
        <authorList>
            <consortium name="Ensembl"/>
        </authorList>
    </citation>
    <scope>IDENTIFICATION</scope>
</reference>
<evidence type="ECO:0000256" key="4">
    <source>
        <dbReference type="ARBA" id="ARBA00022989"/>
    </source>
</evidence>
<dbReference type="GO" id="GO:0045028">
    <property type="term" value="F:G protein-coupled purinergic nucleotide receptor activity"/>
    <property type="evidence" value="ECO:0007669"/>
    <property type="project" value="TreeGrafter"/>
</dbReference>
<comment type="similarity">
    <text evidence="9">Belongs to the G-protein coupled receptor 1 family.</text>
</comment>
<evidence type="ECO:0000256" key="6">
    <source>
        <dbReference type="ARBA" id="ARBA00023136"/>
    </source>
</evidence>
<dbReference type="PROSITE" id="PS00237">
    <property type="entry name" value="G_PROTEIN_RECEP_F1_1"/>
    <property type="match status" value="1"/>
</dbReference>
<dbReference type="PROSITE" id="PS50262">
    <property type="entry name" value="G_PROTEIN_RECEP_F1_2"/>
    <property type="match status" value="1"/>
</dbReference>
<evidence type="ECO:0000313" key="13">
    <source>
        <dbReference type="Proteomes" id="UP000472271"/>
    </source>
</evidence>
<dbReference type="Pfam" id="PF00001">
    <property type="entry name" value="7tm_1"/>
    <property type="match status" value="1"/>
</dbReference>
<feature type="transmembrane region" description="Helical" evidence="10">
    <location>
        <begin position="270"/>
        <end position="291"/>
    </location>
</feature>
<feature type="transmembrane region" description="Helical" evidence="10">
    <location>
        <begin position="306"/>
        <end position="325"/>
    </location>
</feature>
<keyword evidence="3 9" id="KW-0812">Transmembrane</keyword>
<evidence type="ECO:0000256" key="2">
    <source>
        <dbReference type="ARBA" id="ARBA00022475"/>
    </source>
</evidence>
<keyword evidence="2" id="KW-1003">Cell membrane</keyword>
<dbReference type="AlphaFoldDB" id="A0A672YX04"/>
<evidence type="ECO:0000256" key="9">
    <source>
        <dbReference type="RuleBase" id="RU000688"/>
    </source>
</evidence>
<keyword evidence="8 9" id="KW-0807">Transducer</keyword>
<keyword evidence="7 9" id="KW-0675">Receptor</keyword>
<feature type="transmembrane region" description="Helical" evidence="10">
    <location>
        <begin position="55"/>
        <end position="76"/>
    </location>
</feature>
<feature type="transmembrane region" description="Helical" evidence="10">
    <location>
        <begin position="128"/>
        <end position="147"/>
    </location>
</feature>
<name>A0A672YX04_9TELE</name>
<dbReference type="CDD" id="cd14982">
    <property type="entry name" value="7tmA_purinoceptor-like"/>
    <property type="match status" value="1"/>
</dbReference>
<feature type="transmembrane region" description="Helical" evidence="10">
    <location>
        <begin position="168"/>
        <end position="192"/>
    </location>
</feature>
<dbReference type="Proteomes" id="UP000472271">
    <property type="component" value="Chromosome 12"/>
</dbReference>
<comment type="subcellular location">
    <subcellularLocation>
        <location evidence="1">Cell membrane</location>
        <topology evidence="1">Multi-pass membrane protein</topology>
    </subcellularLocation>
</comment>
<evidence type="ECO:0000256" key="7">
    <source>
        <dbReference type="ARBA" id="ARBA00023170"/>
    </source>
</evidence>
<dbReference type="PRINTS" id="PR01157">
    <property type="entry name" value="P2YPURNOCPTR"/>
</dbReference>
<dbReference type="PRINTS" id="PR00237">
    <property type="entry name" value="GPCRRHODOPSN"/>
</dbReference>
<keyword evidence="6 10" id="KW-0472">Membrane</keyword>
<dbReference type="InterPro" id="IPR017452">
    <property type="entry name" value="GPCR_Rhodpsn_7TM"/>
</dbReference>
<evidence type="ECO:0000256" key="3">
    <source>
        <dbReference type="ARBA" id="ARBA00022692"/>
    </source>
</evidence>
<protein>
    <recommendedName>
        <fullName evidence="11">G-protein coupled receptors family 1 profile domain-containing protein</fullName>
    </recommendedName>
</protein>
<dbReference type="PANTHER" id="PTHR24233:SF11">
    <property type="entry name" value="P2Y PURINOCEPTOR 14-LIKE"/>
    <property type="match status" value="1"/>
</dbReference>
<dbReference type="SUPFAM" id="SSF81321">
    <property type="entry name" value="Family A G protein-coupled receptor-like"/>
    <property type="match status" value="1"/>
</dbReference>
<feature type="transmembrane region" description="Helical" evidence="10">
    <location>
        <begin position="88"/>
        <end position="108"/>
    </location>
</feature>
<dbReference type="GO" id="GO:0005886">
    <property type="term" value="C:plasma membrane"/>
    <property type="evidence" value="ECO:0007669"/>
    <property type="project" value="UniProtKB-SubCell"/>
</dbReference>
<evidence type="ECO:0000313" key="12">
    <source>
        <dbReference type="Ensembl" id="ENSSORP00005009266.1"/>
    </source>
</evidence>
<reference evidence="12" key="1">
    <citation type="submission" date="2019-06" db="EMBL/GenBank/DDBJ databases">
        <authorList>
            <consortium name="Wellcome Sanger Institute Data Sharing"/>
        </authorList>
    </citation>
    <scope>NUCLEOTIDE SEQUENCE [LARGE SCALE GENOMIC DNA]</scope>
</reference>
<keyword evidence="4 10" id="KW-1133">Transmembrane helix</keyword>
<keyword evidence="5 9" id="KW-0297">G-protein coupled receptor</keyword>
<evidence type="ECO:0000256" key="8">
    <source>
        <dbReference type="ARBA" id="ARBA00023224"/>
    </source>
</evidence>
<feature type="domain" description="G-protein coupled receptors family 1 profile" evidence="11">
    <location>
        <begin position="67"/>
        <end position="322"/>
    </location>
</feature>
<organism evidence="12 13">
    <name type="scientific">Sphaeramia orbicularis</name>
    <name type="common">orbiculate cardinalfish</name>
    <dbReference type="NCBI Taxonomy" id="375764"/>
    <lineage>
        <taxon>Eukaryota</taxon>
        <taxon>Metazoa</taxon>
        <taxon>Chordata</taxon>
        <taxon>Craniata</taxon>
        <taxon>Vertebrata</taxon>
        <taxon>Euteleostomi</taxon>
        <taxon>Actinopterygii</taxon>
        <taxon>Neopterygii</taxon>
        <taxon>Teleostei</taxon>
        <taxon>Neoteleostei</taxon>
        <taxon>Acanthomorphata</taxon>
        <taxon>Gobiaria</taxon>
        <taxon>Kurtiformes</taxon>
        <taxon>Apogonoidei</taxon>
        <taxon>Apogonidae</taxon>
        <taxon>Apogoninae</taxon>
        <taxon>Sphaeramia</taxon>
    </lineage>
</organism>
<feature type="transmembrane region" description="Helical" evidence="10">
    <location>
        <begin position="218"/>
        <end position="239"/>
    </location>
</feature>